<name>A0A849BZ76_9ACTN</name>
<dbReference type="GO" id="GO:0003677">
    <property type="term" value="F:DNA binding"/>
    <property type="evidence" value="ECO:0007669"/>
    <property type="project" value="InterPro"/>
</dbReference>
<keyword evidence="2 9" id="KW-0808">Transferase</keyword>
<proteinExistence type="inferred from homology"/>
<evidence type="ECO:0000256" key="7">
    <source>
        <dbReference type="ARBA" id="ARBA00049244"/>
    </source>
</evidence>
<dbReference type="Gene3D" id="1.20.272.10">
    <property type="match status" value="1"/>
</dbReference>
<evidence type="ECO:0000256" key="5">
    <source>
        <dbReference type="ARBA" id="ARBA00022932"/>
    </source>
</evidence>
<evidence type="ECO:0000313" key="9">
    <source>
        <dbReference type="EMBL" id="NNH22798.1"/>
    </source>
</evidence>
<keyword evidence="5" id="KW-0239">DNA-directed DNA polymerase</keyword>
<dbReference type="Gene3D" id="3.40.50.300">
    <property type="entry name" value="P-loop containing nucleotide triphosphate hydrolases"/>
    <property type="match status" value="1"/>
</dbReference>
<dbReference type="NCBIfam" id="TIGR01128">
    <property type="entry name" value="holA"/>
    <property type="match status" value="1"/>
</dbReference>
<dbReference type="Proteomes" id="UP000555552">
    <property type="component" value="Unassembled WGS sequence"/>
</dbReference>
<dbReference type="PANTHER" id="PTHR34388">
    <property type="entry name" value="DNA POLYMERASE III SUBUNIT DELTA"/>
    <property type="match status" value="1"/>
</dbReference>
<dbReference type="InterPro" id="IPR008921">
    <property type="entry name" value="DNA_pol3_clamp-load_cplx_C"/>
</dbReference>
<feature type="domain" description="DNA polymerase III delta subunit-like C-terminal" evidence="8">
    <location>
        <begin position="190"/>
        <end position="303"/>
    </location>
</feature>
<comment type="caution">
    <text evidence="9">The sequence shown here is derived from an EMBL/GenBank/DDBJ whole genome shotgun (WGS) entry which is preliminary data.</text>
</comment>
<dbReference type="PANTHER" id="PTHR34388:SF1">
    <property type="entry name" value="DNA POLYMERASE III SUBUNIT DELTA"/>
    <property type="match status" value="1"/>
</dbReference>
<keyword evidence="10" id="KW-1185">Reference proteome</keyword>
<dbReference type="Pfam" id="PF21694">
    <property type="entry name" value="DNA_pol3_delta_C"/>
    <property type="match status" value="1"/>
</dbReference>
<evidence type="ECO:0000313" key="10">
    <source>
        <dbReference type="Proteomes" id="UP000555552"/>
    </source>
</evidence>
<evidence type="ECO:0000259" key="8">
    <source>
        <dbReference type="Pfam" id="PF21694"/>
    </source>
</evidence>
<dbReference type="EC" id="2.7.7.7" evidence="1"/>
<dbReference type="SUPFAM" id="SSF48019">
    <property type="entry name" value="post-AAA+ oligomerization domain-like"/>
    <property type="match status" value="1"/>
</dbReference>
<dbReference type="InterPro" id="IPR027417">
    <property type="entry name" value="P-loop_NTPase"/>
</dbReference>
<comment type="similarity">
    <text evidence="6">Belongs to the DNA polymerase HolA subunit family.</text>
</comment>
<organism evidence="9 10">
    <name type="scientific">Pseudokineococcus marinus</name>
    <dbReference type="NCBI Taxonomy" id="351215"/>
    <lineage>
        <taxon>Bacteria</taxon>
        <taxon>Bacillati</taxon>
        <taxon>Actinomycetota</taxon>
        <taxon>Actinomycetes</taxon>
        <taxon>Kineosporiales</taxon>
        <taxon>Kineosporiaceae</taxon>
        <taxon>Pseudokineococcus</taxon>
    </lineage>
</organism>
<gene>
    <name evidence="9" type="primary">holA</name>
    <name evidence="9" type="ORF">HLB09_06775</name>
</gene>
<dbReference type="EMBL" id="JABEMA010000069">
    <property type="protein sequence ID" value="NNH22798.1"/>
    <property type="molecule type" value="Genomic_DNA"/>
</dbReference>
<keyword evidence="4" id="KW-0235">DNA replication</keyword>
<dbReference type="AlphaFoldDB" id="A0A849BZ76"/>
<evidence type="ECO:0000256" key="1">
    <source>
        <dbReference type="ARBA" id="ARBA00012417"/>
    </source>
</evidence>
<accession>A0A849BZ76</accession>
<evidence type="ECO:0000256" key="6">
    <source>
        <dbReference type="ARBA" id="ARBA00034754"/>
    </source>
</evidence>
<evidence type="ECO:0000256" key="4">
    <source>
        <dbReference type="ARBA" id="ARBA00022705"/>
    </source>
</evidence>
<dbReference type="GO" id="GO:0009360">
    <property type="term" value="C:DNA polymerase III complex"/>
    <property type="evidence" value="ECO:0007669"/>
    <property type="project" value="TreeGrafter"/>
</dbReference>
<dbReference type="InterPro" id="IPR005790">
    <property type="entry name" value="DNA_polIII_delta"/>
</dbReference>
<protein>
    <recommendedName>
        <fullName evidence="1">DNA-directed DNA polymerase</fullName>
        <ecNumber evidence="1">2.7.7.7</ecNumber>
    </recommendedName>
</protein>
<dbReference type="GO" id="GO:0003887">
    <property type="term" value="F:DNA-directed DNA polymerase activity"/>
    <property type="evidence" value="ECO:0007669"/>
    <property type="project" value="UniProtKB-KW"/>
</dbReference>
<comment type="catalytic activity">
    <reaction evidence="7">
        <text>DNA(n) + a 2'-deoxyribonucleoside 5'-triphosphate = DNA(n+1) + diphosphate</text>
        <dbReference type="Rhea" id="RHEA:22508"/>
        <dbReference type="Rhea" id="RHEA-COMP:17339"/>
        <dbReference type="Rhea" id="RHEA-COMP:17340"/>
        <dbReference type="ChEBI" id="CHEBI:33019"/>
        <dbReference type="ChEBI" id="CHEBI:61560"/>
        <dbReference type="ChEBI" id="CHEBI:173112"/>
        <dbReference type="EC" id="2.7.7.7"/>
    </reaction>
</comment>
<reference evidence="9 10" key="1">
    <citation type="submission" date="2020-05" db="EMBL/GenBank/DDBJ databases">
        <title>MicrobeNet Type strains.</title>
        <authorList>
            <person name="Nicholson A.C."/>
        </authorList>
    </citation>
    <scope>NUCLEOTIDE SEQUENCE [LARGE SCALE GENOMIC DNA]</scope>
    <source>
        <strain evidence="9 10">JCM 14547</strain>
    </source>
</reference>
<evidence type="ECO:0000256" key="2">
    <source>
        <dbReference type="ARBA" id="ARBA00022679"/>
    </source>
</evidence>
<dbReference type="GO" id="GO:0006261">
    <property type="term" value="P:DNA-templated DNA replication"/>
    <property type="evidence" value="ECO:0007669"/>
    <property type="project" value="TreeGrafter"/>
</dbReference>
<dbReference type="InterPro" id="IPR048466">
    <property type="entry name" value="DNA_pol3_delta-like_C"/>
</dbReference>
<evidence type="ECO:0000256" key="3">
    <source>
        <dbReference type="ARBA" id="ARBA00022695"/>
    </source>
</evidence>
<keyword evidence="3 9" id="KW-0548">Nucleotidyltransferase</keyword>
<sequence>MLVTGTEQVLAERAVARVTALQRAEHPELEVVGVDATSYEGGALEAVASPSLFGEPRLAVVTGAEAPAERFEPDLRAYLAAPADDVVLVVRHAGGSGGRKVLEVARAHAGAVLVDCPPLKKDAEKLEFVGLEFEAARRRIAAPAARALVDAVGSDLRELSASCAQLVADTSGTVEVEDVTRYYGGRVEATGFRVADAVVAGHRAEALALLRQAVATGLDPVPIVAVLAARLRQMVLVGGSRGRGDEVAKALGMAPWMVDRTRRELRGWTPGALGAGIVLLAETDAAVKGGGRDPVYALERAVLALCDAHER</sequence>